<dbReference type="InterPro" id="IPR048502">
    <property type="entry name" value="NamZ_N"/>
</dbReference>
<feature type="signal peptide" evidence="1">
    <location>
        <begin position="1"/>
        <end position="46"/>
    </location>
</feature>
<evidence type="ECO:0000259" key="3">
    <source>
        <dbReference type="Pfam" id="PF20732"/>
    </source>
</evidence>
<dbReference type="EMBL" id="FRBL01000013">
    <property type="protein sequence ID" value="SHM89920.1"/>
    <property type="molecule type" value="Genomic_DNA"/>
</dbReference>
<accession>A0A1M7MHP0</accession>
<dbReference type="Gene3D" id="3.90.1150.140">
    <property type="match status" value="1"/>
</dbReference>
<dbReference type="PANTHER" id="PTHR42915:SF1">
    <property type="entry name" value="PEPTIDOGLYCAN BETA-N-ACETYLMURAMIDASE NAMZ"/>
    <property type="match status" value="1"/>
</dbReference>
<keyword evidence="5" id="KW-1185">Reference proteome</keyword>
<dbReference type="GO" id="GO:0033922">
    <property type="term" value="F:peptidoglycan beta-N-acetylmuramidase activity"/>
    <property type="evidence" value="ECO:0007669"/>
    <property type="project" value="InterPro"/>
</dbReference>
<dbReference type="Pfam" id="PF07075">
    <property type="entry name" value="NamZ_N"/>
    <property type="match status" value="1"/>
</dbReference>
<dbReference type="STRING" id="1419482.SAMN05444266_11347"/>
<dbReference type="PANTHER" id="PTHR42915">
    <property type="entry name" value="HYPOTHETICAL 460 KDA PROTEIN IN FEUA-SIGW INTERGENIC REGION [PRECURSOR]"/>
    <property type="match status" value="1"/>
</dbReference>
<sequence>MFIVKNYTRKVRKASGITTFLCYIPVMKRILFVAFLAMAVVSAAQAQYSEVTTGADRITEWAPKLKGKRVALLVNQTATIGNTHLVDSLLKLHIKIQKIFSPEHGFRGTADAGEKVANAKDAATGLQIVSLYGAHRKATKADLADVDIVIFDIQDVGARFYTYISSLQEMMESVAENDKKLLILDRPNPNGDYVDGPILDTAYRSFIGMQAIPVVHGMTIGEYARFLNGEKLLKGSVKADIEVITCKRYTHRTYYALPIAPSPNIPNMKAVNLYPSVCFFEGTVLSLGRGTDKPFQVYGGPRQPKTGFSFTPRSTPGAKNPPLKDTLCYGEDLSNVPETVPAAGRRIELKWVMKAYNESPDKNKFFTSFFNKLAGNNILVQQIKSGMSEAEIRKTWEPGLAKFRATRAKYLLYAE</sequence>
<evidence type="ECO:0000259" key="2">
    <source>
        <dbReference type="Pfam" id="PF07075"/>
    </source>
</evidence>
<evidence type="ECO:0000313" key="4">
    <source>
        <dbReference type="EMBL" id="SHM89920.1"/>
    </source>
</evidence>
<feature type="chain" id="PRO_5009928200" evidence="1">
    <location>
        <begin position="47"/>
        <end position="415"/>
    </location>
</feature>
<dbReference type="PIRSF" id="PIRSF016719">
    <property type="entry name" value="UCP016719"/>
    <property type="match status" value="1"/>
</dbReference>
<dbReference type="AlphaFoldDB" id="A0A1M7MHP0"/>
<dbReference type="Gene3D" id="3.40.50.12170">
    <property type="entry name" value="Uncharacterised protein PF07075, DUF1343"/>
    <property type="match status" value="1"/>
</dbReference>
<evidence type="ECO:0000313" key="5">
    <source>
        <dbReference type="Proteomes" id="UP000184420"/>
    </source>
</evidence>
<protein>
    <submittedName>
        <fullName evidence="4">Uncharacterized conserved protein YbbC, DUF1343 family</fullName>
    </submittedName>
</protein>
<proteinExistence type="predicted"/>
<name>A0A1M7MHP0_9BACT</name>
<dbReference type="InterPro" id="IPR008302">
    <property type="entry name" value="NamZ"/>
</dbReference>
<dbReference type="Pfam" id="PF20732">
    <property type="entry name" value="NamZ_C"/>
    <property type="match status" value="1"/>
</dbReference>
<keyword evidence="1" id="KW-0732">Signal</keyword>
<evidence type="ECO:0000256" key="1">
    <source>
        <dbReference type="SAM" id="SignalP"/>
    </source>
</evidence>
<feature type="domain" description="Peptidoglycan beta-N-acetylmuramidase NamZ C-terminal" evidence="3">
    <location>
        <begin position="273"/>
        <end position="413"/>
    </location>
</feature>
<reference evidence="4 5" key="1">
    <citation type="submission" date="2016-11" db="EMBL/GenBank/DDBJ databases">
        <authorList>
            <person name="Jaros S."/>
            <person name="Januszkiewicz K."/>
            <person name="Wedrychowicz H."/>
        </authorList>
    </citation>
    <scope>NUCLEOTIDE SEQUENCE [LARGE SCALE GENOMIC DNA]</scope>
    <source>
        <strain evidence="4 5">DSM 27406</strain>
    </source>
</reference>
<organism evidence="4 5">
    <name type="scientific">Chitinophaga jiangningensis</name>
    <dbReference type="NCBI Taxonomy" id="1419482"/>
    <lineage>
        <taxon>Bacteria</taxon>
        <taxon>Pseudomonadati</taxon>
        <taxon>Bacteroidota</taxon>
        <taxon>Chitinophagia</taxon>
        <taxon>Chitinophagales</taxon>
        <taxon>Chitinophagaceae</taxon>
        <taxon>Chitinophaga</taxon>
    </lineage>
</organism>
<dbReference type="Proteomes" id="UP000184420">
    <property type="component" value="Unassembled WGS sequence"/>
</dbReference>
<feature type="domain" description="Peptidoglycan beta-N-acetylmuramidase NamZ N-terminal" evidence="2">
    <location>
        <begin position="70"/>
        <end position="268"/>
    </location>
</feature>
<gene>
    <name evidence="4" type="ORF">SAMN05444266_11347</name>
</gene>
<dbReference type="InterPro" id="IPR048503">
    <property type="entry name" value="NamZ_C"/>
</dbReference>